<dbReference type="InParanoid" id="W2S9S8"/>
<organism evidence="2 3">
    <name type="scientific">Cyphellophora europaea (strain CBS 101466)</name>
    <name type="common">Phialophora europaea</name>
    <dbReference type="NCBI Taxonomy" id="1220924"/>
    <lineage>
        <taxon>Eukaryota</taxon>
        <taxon>Fungi</taxon>
        <taxon>Dikarya</taxon>
        <taxon>Ascomycota</taxon>
        <taxon>Pezizomycotina</taxon>
        <taxon>Eurotiomycetes</taxon>
        <taxon>Chaetothyriomycetidae</taxon>
        <taxon>Chaetothyriales</taxon>
        <taxon>Cyphellophoraceae</taxon>
        <taxon>Cyphellophora</taxon>
    </lineage>
</organism>
<reference evidence="2 3" key="1">
    <citation type="submission" date="2013-03" db="EMBL/GenBank/DDBJ databases">
        <title>The Genome Sequence of Phialophora europaea CBS 101466.</title>
        <authorList>
            <consortium name="The Broad Institute Genomics Platform"/>
            <person name="Cuomo C."/>
            <person name="de Hoog S."/>
            <person name="Gorbushina A."/>
            <person name="Walker B."/>
            <person name="Young S.K."/>
            <person name="Zeng Q."/>
            <person name="Gargeya S."/>
            <person name="Fitzgerald M."/>
            <person name="Haas B."/>
            <person name="Abouelleil A."/>
            <person name="Allen A.W."/>
            <person name="Alvarado L."/>
            <person name="Arachchi H.M."/>
            <person name="Berlin A.M."/>
            <person name="Chapman S.B."/>
            <person name="Gainer-Dewar J."/>
            <person name="Goldberg J."/>
            <person name="Griggs A."/>
            <person name="Gujja S."/>
            <person name="Hansen M."/>
            <person name="Howarth C."/>
            <person name="Imamovic A."/>
            <person name="Ireland A."/>
            <person name="Larimer J."/>
            <person name="McCowan C."/>
            <person name="Murphy C."/>
            <person name="Pearson M."/>
            <person name="Poon T.W."/>
            <person name="Priest M."/>
            <person name="Roberts A."/>
            <person name="Saif S."/>
            <person name="Shea T."/>
            <person name="Sisk P."/>
            <person name="Sykes S."/>
            <person name="Wortman J."/>
            <person name="Nusbaum C."/>
            <person name="Birren B."/>
        </authorList>
    </citation>
    <scope>NUCLEOTIDE SEQUENCE [LARGE SCALE GENOMIC DNA]</scope>
    <source>
        <strain evidence="2 3">CBS 101466</strain>
    </source>
</reference>
<accession>W2S9S8</accession>
<dbReference type="EMBL" id="KB822714">
    <property type="protein sequence ID" value="ETN44679.1"/>
    <property type="molecule type" value="Genomic_DNA"/>
</dbReference>
<dbReference type="Proteomes" id="UP000030752">
    <property type="component" value="Unassembled WGS sequence"/>
</dbReference>
<gene>
    <name evidence="2" type="ORF">HMPREF1541_10349</name>
</gene>
<dbReference type="AlphaFoldDB" id="W2S9S8"/>
<evidence type="ECO:0000256" key="1">
    <source>
        <dbReference type="SAM" id="MobiDB-lite"/>
    </source>
</evidence>
<evidence type="ECO:0000313" key="2">
    <source>
        <dbReference type="EMBL" id="ETN44679.1"/>
    </source>
</evidence>
<name>W2S9S8_CYPE1</name>
<dbReference type="GeneID" id="19977688"/>
<feature type="region of interest" description="Disordered" evidence="1">
    <location>
        <begin position="1"/>
        <end position="71"/>
    </location>
</feature>
<keyword evidence="3" id="KW-1185">Reference proteome</keyword>
<proteinExistence type="predicted"/>
<dbReference type="HOGENOM" id="CLU_930719_0_0_1"/>
<feature type="compositionally biased region" description="Polar residues" evidence="1">
    <location>
        <begin position="46"/>
        <end position="71"/>
    </location>
</feature>
<protein>
    <submittedName>
        <fullName evidence="2">Uncharacterized protein</fullName>
    </submittedName>
</protein>
<dbReference type="VEuPathDB" id="FungiDB:HMPREF1541_10349"/>
<dbReference type="RefSeq" id="XP_008713242.1">
    <property type="nucleotide sequence ID" value="XM_008715020.1"/>
</dbReference>
<feature type="compositionally biased region" description="Basic and acidic residues" evidence="1">
    <location>
        <begin position="1"/>
        <end position="11"/>
    </location>
</feature>
<evidence type="ECO:0000313" key="3">
    <source>
        <dbReference type="Proteomes" id="UP000030752"/>
    </source>
</evidence>
<sequence length="299" mass="33144">MDEKTTSEGHDPASASGSASRDLDSIQENAPQSTNVADHNDPTLDRSGSPSETANEPQVTLPSEQDTTSPPLQYFEDAEYFEHVQFFEDVRQNTWILADRGYSGCLDGPSAVGTSGIASCVGMYVEPRPDEFFLWHIQCDPLRKERDNNQKLRNSEGRLVARRFQEVLGEYIEGEIDVDLVKSTLVLTSSCPDDQSYAIVDGVLAWAGFGAEQAERWKEEQYGDASAFIVKTPGSGSLEASGLVYVDWEDIGDETSEQEWLMDRLASAHDRPFWWSCLLQGTQGLDFVEPESVGEAEQP</sequence>
<feature type="compositionally biased region" description="Polar residues" evidence="1">
    <location>
        <begin position="26"/>
        <end position="37"/>
    </location>
</feature>